<keyword evidence="2 4" id="KW-0689">Ribosomal protein</keyword>
<evidence type="ECO:0000256" key="2">
    <source>
        <dbReference type="ARBA" id="ARBA00022980"/>
    </source>
</evidence>
<dbReference type="CDD" id="cd01657">
    <property type="entry name" value="Ribosomal_L7_archeal_euk"/>
    <property type="match status" value="1"/>
</dbReference>
<dbReference type="EMBL" id="WGGD01000005">
    <property type="protein sequence ID" value="MUN28539.1"/>
    <property type="molecule type" value="Genomic_DNA"/>
</dbReference>
<dbReference type="InterPro" id="IPR016082">
    <property type="entry name" value="Ribosomal_uL30_ferredoxin-like"/>
</dbReference>
<dbReference type="RefSeq" id="WP_054838627.1">
    <property type="nucleotide sequence ID" value="NZ_BBBY01000014.1"/>
</dbReference>
<evidence type="ECO:0000259" key="5">
    <source>
        <dbReference type="Pfam" id="PF00327"/>
    </source>
</evidence>
<evidence type="ECO:0000256" key="4">
    <source>
        <dbReference type="HAMAP-Rule" id="MF_01371"/>
    </source>
</evidence>
<dbReference type="GO" id="GO:0022625">
    <property type="term" value="C:cytosolic large ribosomal subunit"/>
    <property type="evidence" value="ECO:0007669"/>
    <property type="project" value="UniProtKB-UniRule"/>
</dbReference>
<evidence type="ECO:0000256" key="3">
    <source>
        <dbReference type="ARBA" id="ARBA00023274"/>
    </source>
</evidence>
<name>A0A6A9QKA1_SULME</name>
<dbReference type="GO" id="GO:0000463">
    <property type="term" value="P:maturation of LSU-rRNA from tricistronic rRNA transcript (SSU-rRNA, 5.8S rRNA, LSU-rRNA)"/>
    <property type="evidence" value="ECO:0007669"/>
    <property type="project" value="TreeGrafter"/>
</dbReference>
<dbReference type="HAMAP" id="MF_01371_A">
    <property type="entry name" value="Ribosomal_uL30_A"/>
    <property type="match status" value="1"/>
</dbReference>
<feature type="domain" description="Large ribosomal subunit protein uL30-like ferredoxin-like fold" evidence="5">
    <location>
        <begin position="6"/>
        <end position="55"/>
    </location>
</feature>
<dbReference type="Gene3D" id="3.30.1390.20">
    <property type="entry name" value="Ribosomal protein L30, ferredoxin-like fold domain"/>
    <property type="match status" value="1"/>
</dbReference>
<comment type="similarity">
    <text evidence="1 4">Belongs to the universal ribosomal protein uL30 family.</text>
</comment>
<dbReference type="PANTHER" id="PTHR11524">
    <property type="entry name" value="60S RIBOSOMAL PROTEIN L7"/>
    <property type="match status" value="1"/>
</dbReference>
<dbReference type="OrthoDB" id="6379at2157"/>
<accession>A0A6A9QKA1</accession>
<dbReference type="Gene3D" id="1.10.15.30">
    <property type="match status" value="1"/>
</dbReference>
<dbReference type="GO" id="GO:0003735">
    <property type="term" value="F:structural constituent of ribosome"/>
    <property type="evidence" value="ECO:0007669"/>
    <property type="project" value="UniProtKB-UniRule"/>
</dbReference>
<dbReference type="InterPro" id="IPR005997">
    <property type="entry name" value="Ribosomal_uL30_arc"/>
</dbReference>
<dbReference type="InterPro" id="IPR035808">
    <property type="entry name" value="Ribosomal_uL30_euk_arc"/>
</dbReference>
<dbReference type="Proteomes" id="UP000470772">
    <property type="component" value="Unassembled WGS sequence"/>
</dbReference>
<comment type="caution">
    <text evidence="6">The sequence shown here is derived from an EMBL/GenBank/DDBJ whole genome shotgun (WGS) entry which is preliminary data.</text>
</comment>
<reference evidence="6 7" key="1">
    <citation type="submission" date="2019-10" db="EMBL/GenBank/DDBJ databases">
        <title>Sequencing and Assembly of Multiple Reported Metal-Biooxidizing Members of the Extremely Thermoacidophilic Archaeal Family Sulfolobaceae.</title>
        <authorList>
            <person name="Counts J.A."/>
            <person name="Kelly R.M."/>
        </authorList>
    </citation>
    <scope>NUCLEOTIDE SEQUENCE [LARGE SCALE GENOMIC DNA]</scope>
    <source>
        <strain evidence="6 7">DSM 6482</strain>
    </source>
</reference>
<dbReference type="NCBIfam" id="NF004711">
    <property type="entry name" value="PRK06049.1"/>
    <property type="match status" value="1"/>
</dbReference>
<proteinExistence type="inferred from homology"/>
<evidence type="ECO:0000313" key="7">
    <source>
        <dbReference type="Proteomes" id="UP000470772"/>
    </source>
</evidence>
<dbReference type="PANTHER" id="PTHR11524:SF16">
    <property type="entry name" value="LARGE RIBOSOMAL SUBUNIT PROTEIN UL30"/>
    <property type="match status" value="1"/>
</dbReference>
<evidence type="ECO:0000256" key="1">
    <source>
        <dbReference type="ARBA" id="ARBA00007594"/>
    </source>
</evidence>
<organism evidence="6 7">
    <name type="scientific">Sulfuracidifex metallicus DSM 6482 = JCM 9184</name>
    <dbReference type="NCBI Taxonomy" id="523847"/>
    <lineage>
        <taxon>Archaea</taxon>
        <taxon>Thermoproteota</taxon>
        <taxon>Thermoprotei</taxon>
        <taxon>Sulfolobales</taxon>
        <taxon>Sulfolobaceae</taxon>
        <taxon>Sulfuracidifex</taxon>
    </lineage>
</organism>
<protein>
    <recommendedName>
        <fullName evidence="4">Large ribosomal subunit protein uL30</fullName>
    </recommendedName>
</protein>
<dbReference type="GO" id="GO:0006412">
    <property type="term" value="P:translation"/>
    <property type="evidence" value="ECO:0007669"/>
    <property type="project" value="UniProtKB-UniRule"/>
</dbReference>
<dbReference type="InterPro" id="IPR036919">
    <property type="entry name" value="Ribo_uL30_ferredoxin-like_sf"/>
</dbReference>
<keyword evidence="7" id="KW-1185">Reference proteome</keyword>
<dbReference type="SUPFAM" id="SSF55129">
    <property type="entry name" value="Ribosomal protein L30p/L7e"/>
    <property type="match status" value="1"/>
</dbReference>
<evidence type="ECO:0000313" key="6">
    <source>
        <dbReference type="EMBL" id="MUN28539.1"/>
    </source>
</evidence>
<dbReference type="AlphaFoldDB" id="A0A6A9QKA1"/>
<dbReference type="Pfam" id="PF00327">
    <property type="entry name" value="Ribosomal_L30"/>
    <property type="match status" value="1"/>
</dbReference>
<dbReference type="InterPro" id="IPR039699">
    <property type="entry name" value="Ribosomal_uL30"/>
</dbReference>
<dbReference type="NCBIfam" id="TIGR01309">
    <property type="entry name" value="uL30_arch"/>
    <property type="match status" value="1"/>
</dbReference>
<comment type="subunit">
    <text evidence="4">Part of the 50S ribosomal subunit.</text>
</comment>
<keyword evidence="3 4" id="KW-0687">Ribonucleoprotein</keyword>
<dbReference type="GO" id="GO:0003723">
    <property type="term" value="F:RNA binding"/>
    <property type="evidence" value="ECO:0007669"/>
    <property type="project" value="TreeGrafter"/>
</dbReference>
<sequence length="154" mass="17438">MSNLMLIIRLRGSAGSPWFIEETLRNLRLSRVFNAMLYPDTSPLKGMLIKVQPYVTWGEPSDEVLSMLLSKLKPKGKTIEEALKSVGVENTSNLKQAIVEGKIKLHELDDTFSLPLRLHPPRGGFKGSVKRPFKDEGEFGYRGQKINELVKRMI</sequence>
<gene>
    <name evidence="4" type="primary">rpl30</name>
    <name evidence="6" type="ORF">GC250_03540</name>
</gene>